<comment type="subunit">
    <text evidence="5">Component of a multi-subunit COQ enzyme complex, composed of at least COQ3, COQ4, COQ5, COQ6, COQ7 and COQ9. Interacts with PYURF; the interaction is direct, stabilizes COQ5 protein and associates PYURF with COQ enzyme complex.</text>
</comment>
<keyword evidence="9" id="KW-1185">Reference proteome</keyword>
<dbReference type="GeneTree" id="ENSGT00390000001654"/>
<keyword evidence="7" id="KW-0472">Membrane</keyword>
<dbReference type="InterPro" id="IPR004033">
    <property type="entry name" value="UbiE/COQ5_MeTrFase"/>
</dbReference>
<keyword evidence="7" id="KW-0999">Mitochondrion inner membrane</keyword>
<evidence type="ECO:0000313" key="8">
    <source>
        <dbReference type="Ensembl" id="ENSGALP00010030751.1"/>
    </source>
</evidence>
<dbReference type="CDD" id="cd02440">
    <property type="entry name" value="AdoMet_MTases"/>
    <property type="match status" value="1"/>
</dbReference>
<comment type="catalytic activity">
    <reaction evidence="7">
        <text>a 2-methoxy-6-(all-trans-polyprenyl)benzene-1,4-diol + S-adenosyl-L-methionine = a 5-methoxy-2-methyl-3-(all-trans-polyprenyl)benzene-1,4-diol + S-adenosyl-L-homocysteine + H(+)</text>
        <dbReference type="Rhea" id="RHEA:28286"/>
        <dbReference type="Rhea" id="RHEA-COMP:10858"/>
        <dbReference type="Rhea" id="RHEA-COMP:10859"/>
        <dbReference type="ChEBI" id="CHEBI:15378"/>
        <dbReference type="ChEBI" id="CHEBI:57856"/>
        <dbReference type="ChEBI" id="CHEBI:59789"/>
        <dbReference type="ChEBI" id="CHEBI:84166"/>
        <dbReference type="ChEBI" id="CHEBI:84167"/>
        <dbReference type="EC" id="2.1.1.201"/>
    </reaction>
</comment>
<dbReference type="Pfam" id="PF01209">
    <property type="entry name" value="Ubie_methyltran"/>
    <property type="match status" value="1"/>
</dbReference>
<dbReference type="PROSITE" id="PS51608">
    <property type="entry name" value="SAM_MT_UBIE"/>
    <property type="match status" value="1"/>
</dbReference>
<reference evidence="8" key="3">
    <citation type="submission" date="2025-09" db="UniProtKB">
        <authorList>
            <consortium name="Ensembl"/>
        </authorList>
    </citation>
    <scope>IDENTIFICATION</scope>
    <source>
        <strain evidence="8">broiler</strain>
    </source>
</reference>
<reference evidence="8" key="1">
    <citation type="submission" date="2020-11" db="EMBL/GenBank/DDBJ databases">
        <title>Gallus gallus (Chicken) genome, bGalGal1, GRCg7b, maternal haplotype autosomes + Z &amp; W.</title>
        <authorList>
            <person name="Warren W."/>
            <person name="Formenti G."/>
            <person name="Fedrigo O."/>
            <person name="Haase B."/>
            <person name="Mountcastle J."/>
            <person name="Balacco J."/>
            <person name="Tracey A."/>
            <person name="Schneider V."/>
            <person name="Okimoto R."/>
            <person name="Cheng H."/>
            <person name="Hawken R."/>
            <person name="Howe K."/>
            <person name="Jarvis E.D."/>
        </authorList>
    </citation>
    <scope>NUCLEOTIDE SEQUENCE [LARGE SCALE GENOMIC DNA]</scope>
    <source>
        <strain evidence="8">Broiler</strain>
    </source>
</reference>
<dbReference type="HAMAP" id="MF_01813">
    <property type="entry name" value="MenG_UbiE_methyltr"/>
    <property type="match status" value="1"/>
</dbReference>
<comment type="caution">
    <text evidence="7">Lacks conserved residue(s) required for the propagation of feature annotation.</text>
</comment>
<keyword evidence="3 7" id="KW-0831">Ubiquinone biosynthesis</keyword>
<dbReference type="GO" id="GO:0008425">
    <property type="term" value="F:2-methoxy-6-polyprenyl-1,4-benzoquinol methyltransferase activity"/>
    <property type="evidence" value="ECO:0007669"/>
    <property type="project" value="UniProtKB-UniRule"/>
</dbReference>
<feature type="binding site" evidence="7">
    <location>
        <position position="155"/>
    </location>
    <ligand>
        <name>S-adenosyl-L-methionine</name>
        <dbReference type="ChEBI" id="CHEBI:59789"/>
    </ligand>
</feature>
<name>A0A8V0ZIY3_CHICK</name>
<feature type="binding site" evidence="7">
    <location>
        <begin position="204"/>
        <end position="205"/>
    </location>
    <ligand>
        <name>S-adenosyl-L-methionine</name>
        <dbReference type="ChEBI" id="CHEBI:59789"/>
    </ligand>
</feature>
<keyword evidence="4 7" id="KW-0949">S-adenosyl-L-methionine</keyword>
<dbReference type="InterPro" id="IPR029063">
    <property type="entry name" value="SAM-dependent_MTases_sf"/>
</dbReference>
<keyword evidence="1 7" id="KW-0489">Methyltransferase</keyword>
<dbReference type="PROSITE" id="PS01184">
    <property type="entry name" value="UBIE_2"/>
    <property type="match status" value="1"/>
</dbReference>
<reference evidence="8" key="2">
    <citation type="submission" date="2025-08" db="UniProtKB">
        <authorList>
            <consortium name="Ensembl"/>
        </authorList>
    </citation>
    <scope>IDENTIFICATION</scope>
    <source>
        <strain evidence="8">broiler</strain>
    </source>
</reference>
<keyword evidence="2 7" id="KW-0808">Transferase</keyword>
<comment type="subcellular location">
    <subcellularLocation>
        <location evidence="7">Mitochondrion inner membrane</location>
        <topology evidence="7">Peripheral membrane protein</topology>
        <orientation evidence="7">Matrix side</orientation>
    </subcellularLocation>
</comment>
<dbReference type="GO" id="GO:0032259">
    <property type="term" value="P:methylation"/>
    <property type="evidence" value="ECO:0007669"/>
    <property type="project" value="UniProtKB-KW"/>
</dbReference>
<dbReference type="PROSITE" id="PS01183">
    <property type="entry name" value="UBIE_1"/>
    <property type="match status" value="1"/>
</dbReference>
<gene>
    <name evidence="7 8" type="primary">COQ5</name>
</gene>
<dbReference type="InterPro" id="IPR023576">
    <property type="entry name" value="UbiE/COQ5_MeTrFase_CS"/>
</dbReference>
<dbReference type="FunFam" id="3.40.50.150:FF:000064">
    <property type="entry name" value="2-methoxy-6-polyprenyl-1,4-benzoquinol methylase, mitochondrial"/>
    <property type="match status" value="1"/>
</dbReference>
<evidence type="ECO:0000256" key="4">
    <source>
        <dbReference type="ARBA" id="ARBA00022691"/>
    </source>
</evidence>
<organism evidence="8 9">
    <name type="scientific">Gallus gallus</name>
    <name type="common">Chicken</name>
    <dbReference type="NCBI Taxonomy" id="9031"/>
    <lineage>
        <taxon>Eukaryota</taxon>
        <taxon>Metazoa</taxon>
        <taxon>Chordata</taxon>
        <taxon>Craniata</taxon>
        <taxon>Vertebrata</taxon>
        <taxon>Euteleostomi</taxon>
        <taxon>Archelosauria</taxon>
        <taxon>Archosauria</taxon>
        <taxon>Dinosauria</taxon>
        <taxon>Saurischia</taxon>
        <taxon>Theropoda</taxon>
        <taxon>Coelurosauria</taxon>
        <taxon>Aves</taxon>
        <taxon>Neognathae</taxon>
        <taxon>Galloanserae</taxon>
        <taxon>Galliformes</taxon>
        <taxon>Phasianidae</taxon>
        <taxon>Phasianinae</taxon>
        <taxon>Gallus</taxon>
    </lineage>
</organism>
<dbReference type="Ensembl" id="ENSGALT00010051561.1">
    <property type="protein sequence ID" value="ENSGALP00010030751.1"/>
    <property type="gene ID" value="ENSGALG00010021266.1"/>
</dbReference>
<feature type="binding site" evidence="7">
    <location>
        <position position="100"/>
    </location>
    <ligand>
        <name>S-adenosyl-L-methionine</name>
        <dbReference type="ChEBI" id="CHEBI:59789"/>
    </ligand>
</feature>
<dbReference type="OrthoDB" id="6329284at2759"/>
<evidence type="ECO:0000256" key="7">
    <source>
        <dbReference type="HAMAP-Rule" id="MF_03191"/>
    </source>
</evidence>
<dbReference type="SUPFAM" id="SSF53335">
    <property type="entry name" value="S-adenosyl-L-methionine-dependent methyltransferases"/>
    <property type="match status" value="1"/>
</dbReference>
<dbReference type="Proteomes" id="UP000000539">
    <property type="component" value="Chromosome 15"/>
</dbReference>
<dbReference type="PANTHER" id="PTHR43591:SF24">
    <property type="entry name" value="2-METHOXY-6-POLYPRENYL-1,4-BENZOQUINOL METHYLASE, MITOCHONDRIAL"/>
    <property type="match status" value="1"/>
</dbReference>
<proteinExistence type="inferred from homology"/>
<comment type="function">
    <text evidence="7">Methyltransferase required for the conversion of 2-polyprenyl-6-methoxy-1,4-benzoquinol (DDMQH2) to 2-polyprenyl-3-methyl-6-methoxy-1,4-benzoquinol (DMQH2).</text>
</comment>
<dbReference type="PANTHER" id="PTHR43591">
    <property type="entry name" value="METHYLTRANSFERASE"/>
    <property type="match status" value="1"/>
</dbReference>
<evidence type="ECO:0000256" key="5">
    <source>
        <dbReference type="ARBA" id="ARBA00046387"/>
    </source>
</evidence>
<dbReference type="NCBIfam" id="TIGR01934">
    <property type="entry name" value="MenG_MenH_UbiE"/>
    <property type="match status" value="1"/>
</dbReference>
<evidence type="ECO:0000256" key="6">
    <source>
        <dbReference type="ARBA" id="ARBA00058208"/>
    </source>
</evidence>
<dbReference type="EC" id="2.1.1.201" evidence="7"/>
<evidence type="ECO:0000256" key="1">
    <source>
        <dbReference type="ARBA" id="ARBA00022603"/>
    </source>
</evidence>
<dbReference type="Gene3D" id="3.40.50.150">
    <property type="entry name" value="Vaccinia Virus protein VP39"/>
    <property type="match status" value="1"/>
</dbReference>
<comment type="similarity">
    <text evidence="7">Belongs to the class I-like SAM-binding methyltransferase superfamily. MenG/UbiE family.</text>
</comment>
<evidence type="ECO:0000313" key="9">
    <source>
        <dbReference type="Proteomes" id="UP000000539"/>
    </source>
</evidence>
<accession>A0A8V0ZIY3</accession>
<sequence>MAAGLCPGRALLSRRGGALWALLGTARGRAAGPETHFGFQNVSEAERREKIYQVFENVAEKYDVMNDSMSLGIHRVWKDILVHKMNPSPGTLLVDVAGGTGDIAFRFLNYVRSVRERQLQQKLRHHQNLSWQEISKSYQEEKSNPLGDSQVVVCDINKEMLKAGKKRAQHLGYSEVVAVHAEKKHECFTIADANRSGLSWVLGNAEELPFDDDKFDVYTIAFGIRNVTRIDLALQEAYRVLKPGGRFLCLEFSHVSNPLLSRLYDLYSFQVIPVLGEVIAGDWKSYQYLVESIRRFPPQEELKAMIEDAGFLKVDYQNLNSGIVAIHSGFKL</sequence>
<protein>
    <recommendedName>
        <fullName evidence="7">2-methoxy-6-polyprenyl-1,4-benzoquinol methylase, mitochondrial</fullName>
        <ecNumber evidence="7">2.1.1.201</ecNumber>
    </recommendedName>
    <alternativeName>
        <fullName evidence="7">Ubiquinone biosynthesis methyltransferase COQ5</fullName>
    </alternativeName>
</protein>
<comment type="function">
    <text evidence="6">Methyltransferase required for the conversion of 2-decaprenyl-6-methoxy-1,4-benzoquinol (DDMQH2) to 2-decaprenyl-3-methyl-6-methoxy-1,4-benzoquinol (DMQH2).</text>
</comment>
<dbReference type="AlphaFoldDB" id="A0A8V0ZIY3"/>
<dbReference type="GO" id="GO:0031314">
    <property type="term" value="C:extrinsic component of mitochondrial inner membrane"/>
    <property type="evidence" value="ECO:0007669"/>
    <property type="project" value="UniProtKB-UniRule"/>
</dbReference>
<evidence type="ECO:0000256" key="2">
    <source>
        <dbReference type="ARBA" id="ARBA00022679"/>
    </source>
</evidence>
<comment type="pathway">
    <text evidence="7">Cofactor biosynthesis; ubiquinone biosynthesis.</text>
</comment>
<evidence type="ECO:0000256" key="3">
    <source>
        <dbReference type="ARBA" id="ARBA00022688"/>
    </source>
</evidence>
<keyword evidence="7" id="KW-0496">Mitochondrion</keyword>